<dbReference type="EMBL" id="CM046107">
    <property type="protein sequence ID" value="KAI8432008.1"/>
    <property type="molecule type" value="Genomic_DNA"/>
</dbReference>
<proteinExistence type="predicted"/>
<accession>A0ACC0K740</accession>
<evidence type="ECO:0000313" key="2">
    <source>
        <dbReference type="Proteomes" id="UP001064048"/>
    </source>
</evidence>
<name>A0ACC0K740_CHOFU</name>
<organism evidence="1 2">
    <name type="scientific">Choristoneura fumiferana</name>
    <name type="common">Spruce budworm moth</name>
    <name type="synonym">Archips fumiferana</name>
    <dbReference type="NCBI Taxonomy" id="7141"/>
    <lineage>
        <taxon>Eukaryota</taxon>
        <taxon>Metazoa</taxon>
        <taxon>Ecdysozoa</taxon>
        <taxon>Arthropoda</taxon>
        <taxon>Hexapoda</taxon>
        <taxon>Insecta</taxon>
        <taxon>Pterygota</taxon>
        <taxon>Neoptera</taxon>
        <taxon>Endopterygota</taxon>
        <taxon>Lepidoptera</taxon>
        <taxon>Glossata</taxon>
        <taxon>Ditrysia</taxon>
        <taxon>Tortricoidea</taxon>
        <taxon>Tortricidae</taxon>
        <taxon>Tortricinae</taxon>
        <taxon>Choristoneura</taxon>
    </lineage>
</organism>
<dbReference type="Proteomes" id="UP001064048">
    <property type="component" value="Chromosome 7"/>
</dbReference>
<comment type="caution">
    <text evidence="1">The sequence shown here is derived from an EMBL/GenBank/DDBJ whole genome shotgun (WGS) entry which is preliminary data.</text>
</comment>
<reference evidence="1 2" key="1">
    <citation type="journal article" date="2022" name="Genome Biol. Evol.">
        <title>The Spruce Budworm Genome: Reconstructing the Evolutionary History of Antifreeze Proteins.</title>
        <authorList>
            <person name="Beliveau C."/>
            <person name="Gagne P."/>
            <person name="Picq S."/>
            <person name="Vernygora O."/>
            <person name="Keeling C.I."/>
            <person name="Pinkney K."/>
            <person name="Doucet D."/>
            <person name="Wen F."/>
            <person name="Johnston J.S."/>
            <person name="Maaroufi H."/>
            <person name="Boyle B."/>
            <person name="Laroche J."/>
            <person name="Dewar K."/>
            <person name="Juretic N."/>
            <person name="Blackburn G."/>
            <person name="Nisole A."/>
            <person name="Brunet B."/>
            <person name="Brandao M."/>
            <person name="Lumley L."/>
            <person name="Duan J."/>
            <person name="Quan G."/>
            <person name="Lucarotti C.J."/>
            <person name="Roe A.D."/>
            <person name="Sperling F.A.H."/>
            <person name="Levesque R.C."/>
            <person name="Cusson M."/>
        </authorList>
    </citation>
    <scope>NUCLEOTIDE SEQUENCE [LARGE SCALE GENOMIC DNA]</scope>
    <source>
        <strain evidence="1">Glfc:IPQL:Cfum</strain>
    </source>
</reference>
<sequence length="413" mass="45410">MISFKFELGFQTAKLSRASVEIRQVQSTAKGDHRVYAAPFPSYTSSRPLHSSMDHFALGRDRRDHRENSIRTSFGKERSLAGETLNGQRLIEFRLGQEERDGDSIAVASAELLVLAETATRARHLRYTLWAFAVGNGSVGEMAGVARLQPHGSWQRLDVTAAARRWAAAGARQPLRLLLDCTGNVYCDKAATIPGGSSGSSPSLPFEKKKFFNSGCTGRVRLRLGGGQAARPLLRLRLAAPATRRRRALDCDANSNGRCCRQTYYVSFRALGWDDWIVAPEGYYANYCRGACAPFLNYHSQTSSRFGWQRPASEPAALTRSTVHLVGGRPTLRLQSAVVEAARLERAACCAPVRFSALSLIYFGADSNIVKRDLPEMVVEEYGVTVCWRVYIAVACAAPAPPVALLPLESDYE</sequence>
<evidence type="ECO:0000313" key="1">
    <source>
        <dbReference type="EMBL" id="KAI8432008.1"/>
    </source>
</evidence>
<gene>
    <name evidence="1" type="ORF">MSG28_004537</name>
</gene>
<protein>
    <submittedName>
        <fullName evidence="1">Uncharacterized protein</fullName>
    </submittedName>
</protein>
<keyword evidence="2" id="KW-1185">Reference proteome</keyword>